<proteinExistence type="predicted"/>
<dbReference type="EMBL" id="VIGB01000003">
    <property type="protein sequence ID" value="TQF07202.1"/>
    <property type="molecule type" value="Genomic_DNA"/>
</dbReference>
<dbReference type="InterPro" id="IPR050109">
    <property type="entry name" value="HTH-type_TetR-like_transc_reg"/>
</dbReference>
<evidence type="ECO:0000256" key="3">
    <source>
        <dbReference type="ARBA" id="ARBA00023163"/>
    </source>
</evidence>
<keyword evidence="3" id="KW-0804">Transcription</keyword>
<keyword evidence="8" id="KW-1185">Reference proteome</keyword>
<evidence type="ECO:0000256" key="2">
    <source>
        <dbReference type="ARBA" id="ARBA00023125"/>
    </source>
</evidence>
<dbReference type="InterPro" id="IPR009057">
    <property type="entry name" value="Homeodomain-like_sf"/>
</dbReference>
<dbReference type="InterPro" id="IPR004111">
    <property type="entry name" value="Repressor_TetR_C"/>
</dbReference>
<dbReference type="AlphaFoldDB" id="A0A540WE19"/>
<comment type="caution">
    <text evidence="7">The sequence shown here is derived from an EMBL/GenBank/DDBJ whole genome shotgun (WGS) entry which is preliminary data.</text>
</comment>
<dbReference type="InterPro" id="IPR036271">
    <property type="entry name" value="Tet_transcr_reg_TetR-rel_C_sf"/>
</dbReference>
<feature type="region of interest" description="Disordered" evidence="5">
    <location>
        <begin position="1"/>
        <end position="20"/>
    </location>
</feature>
<evidence type="ECO:0000256" key="1">
    <source>
        <dbReference type="ARBA" id="ARBA00023015"/>
    </source>
</evidence>
<reference evidence="7 8" key="1">
    <citation type="submission" date="2019-06" db="EMBL/GenBank/DDBJ databases">
        <title>Description of Kitasatospora acidophila sp. nov. isolated from pine grove soil, and reclassification of Streptomyces novaecaesareae to Kitasatospora novaeceasareae comb. nov.</title>
        <authorList>
            <person name="Kim M.J."/>
        </authorList>
    </citation>
    <scope>NUCLEOTIDE SEQUENCE [LARGE SCALE GENOMIC DNA]</scope>
    <source>
        <strain evidence="7 8">MMS16-CNU292</strain>
    </source>
</reference>
<dbReference type="GO" id="GO:0003700">
    <property type="term" value="F:DNA-binding transcription factor activity"/>
    <property type="evidence" value="ECO:0007669"/>
    <property type="project" value="TreeGrafter"/>
</dbReference>
<evidence type="ECO:0000256" key="4">
    <source>
        <dbReference type="PROSITE-ProRule" id="PRU00335"/>
    </source>
</evidence>
<evidence type="ECO:0000313" key="7">
    <source>
        <dbReference type="EMBL" id="TQF07202.1"/>
    </source>
</evidence>
<dbReference type="GO" id="GO:0000976">
    <property type="term" value="F:transcription cis-regulatory region binding"/>
    <property type="evidence" value="ECO:0007669"/>
    <property type="project" value="TreeGrafter"/>
</dbReference>
<dbReference type="PROSITE" id="PS50977">
    <property type="entry name" value="HTH_TETR_2"/>
    <property type="match status" value="1"/>
</dbReference>
<dbReference type="PANTHER" id="PTHR30055">
    <property type="entry name" value="HTH-TYPE TRANSCRIPTIONAL REGULATOR RUTR"/>
    <property type="match status" value="1"/>
</dbReference>
<evidence type="ECO:0000256" key="5">
    <source>
        <dbReference type="SAM" id="MobiDB-lite"/>
    </source>
</evidence>
<dbReference type="Pfam" id="PF02909">
    <property type="entry name" value="TetR_C_1"/>
    <property type="match status" value="1"/>
</dbReference>
<keyword evidence="1" id="KW-0805">Transcription regulation</keyword>
<evidence type="ECO:0000313" key="8">
    <source>
        <dbReference type="Proteomes" id="UP000319103"/>
    </source>
</evidence>
<dbReference type="SUPFAM" id="SSF46689">
    <property type="entry name" value="Homeodomain-like"/>
    <property type="match status" value="1"/>
</dbReference>
<protein>
    <submittedName>
        <fullName evidence="7">TetR/AcrR family transcriptional regulator</fullName>
    </submittedName>
</protein>
<feature type="compositionally biased region" description="Pro residues" evidence="5">
    <location>
        <begin position="1"/>
        <end position="14"/>
    </location>
</feature>
<keyword evidence="2 4" id="KW-0238">DNA-binding</keyword>
<feature type="DNA-binding region" description="H-T-H motif" evidence="4">
    <location>
        <begin position="41"/>
        <end position="60"/>
    </location>
</feature>
<dbReference type="OrthoDB" id="2570341at2"/>
<dbReference type="Gene3D" id="1.10.357.10">
    <property type="entry name" value="Tetracycline Repressor, domain 2"/>
    <property type="match status" value="1"/>
</dbReference>
<sequence length="227" mass="24017">MRLLWGPPPKPTRGPKPALSPAGIAEAGIEIADSEGLAALSMQRIAGALGYTKMSLYRYVPGKAELIALMVEQAMGEPPASQEGDWRGQLGDWARRLYAVFAHHPWLLDATVGPRPIGPAEVSWMERGVSALAHTRLTGAEQLDALALLAGHARGIAVQARASSQPESQLTAVLGELMTTHRDRFPAVATAMASVAESGGQNQALEFGLDRILAGLDALIAERADPC</sequence>
<name>A0A540WE19_9ACTN</name>
<dbReference type="Pfam" id="PF00440">
    <property type="entry name" value="TetR_N"/>
    <property type="match status" value="1"/>
</dbReference>
<dbReference type="GO" id="GO:0045892">
    <property type="term" value="P:negative regulation of DNA-templated transcription"/>
    <property type="evidence" value="ECO:0007669"/>
    <property type="project" value="InterPro"/>
</dbReference>
<dbReference type="Proteomes" id="UP000319103">
    <property type="component" value="Unassembled WGS sequence"/>
</dbReference>
<feature type="domain" description="HTH tetR-type" evidence="6">
    <location>
        <begin position="18"/>
        <end position="78"/>
    </location>
</feature>
<gene>
    <name evidence="7" type="ORF">E6W39_07760</name>
</gene>
<dbReference type="InterPro" id="IPR001647">
    <property type="entry name" value="HTH_TetR"/>
</dbReference>
<accession>A0A540WE19</accession>
<organism evidence="7 8">
    <name type="scientific">Kitasatospora acidiphila</name>
    <dbReference type="NCBI Taxonomy" id="2567942"/>
    <lineage>
        <taxon>Bacteria</taxon>
        <taxon>Bacillati</taxon>
        <taxon>Actinomycetota</taxon>
        <taxon>Actinomycetes</taxon>
        <taxon>Kitasatosporales</taxon>
        <taxon>Streptomycetaceae</taxon>
        <taxon>Kitasatospora</taxon>
    </lineage>
</organism>
<dbReference type="SUPFAM" id="SSF48498">
    <property type="entry name" value="Tetracyclin repressor-like, C-terminal domain"/>
    <property type="match status" value="1"/>
</dbReference>
<evidence type="ECO:0000259" key="6">
    <source>
        <dbReference type="PROSITE" id="PS50977"/>
    </source>
</evidence>
<dbReference type="PANTHER" id="PTHR30055:SF151">
    <property type="entry name" value="TRANSCRIPTIONAL REGULATORY PROTEIN"/>
    <property type="match status" value="1"/>
</dbReference>